<feature type="domain" description="Endonuclease/exonuclease/phosphatase" evidence="1">
    <location>
        <begin position="68"/>
        <end position="188"/>
    </location>
</feature>
<accession>A0A4Y2C0C4</accession>
<dbReference type="SUPFAM" id="SSF56219">
    <property type="entry name" value="DNase I-like"/>
    <property type="match status" value="1"/>
</dbReference>
<evidence type="ECO:0000313" key="2">
    <source>
        <dbReference type="EMBL" id="GBL97207.1"/>
    </source>
</evidence>
<dbReference type="AlphaFoldDB" id="A0A4Y2C0C4"/>
<protein>
    <recommendedName>
        <fullName evidence="1">Endonuclease/exonuclease/phosphatase domain-containing protein</fullName>
    </recommendedName>
</protein>
<reference evidence="2 3" key="1">
    <citation type="journal article" date="2019" name="Sci. Rep.">
        <title>Orb-weaving spider Araneus ventricosus genome elucidates the spidroin gene catalogue.</title>
        <authorList>
            <person name="Kono N."/>
            <person name="Nakamura H."/>
            <person name="Ohtoshi R."/>
            <person name="Moran D.A.P."/>
            <person name="Shinohara A."/>
            <person name="Yoshida Y."/>
            <person name="Fujiwara M."/>
            <person name="Mori M."/>
            <person name="Tomita M."/>
            <person name="Arakawa K."/>
        </authorList>
    </citation>
    <scope>NUCLEOTIDE SEQUENCE [LARGE SCALE GENOMIC DNA]</scope>
</reference>
<sequence>MTPDIYLLQEPYLAKGTTFGLRLGWRVVLARSGKALLAVRNPGIKMFVRHVGDHVVAADLLVGNDHITAISFYVPPSQPHLRLVRELEAVIHSISSPNILLAGDANVHSNLWGPEVLDRRRLDEGGPFIDMILQHGLYIWNNPHSIPTFETDRGSSWIDVTLSTSSLYHRKVEWTLHRTILSDHNPIVFQVKGLGQSPASPCPPRLSQRQVTKVAKATQMYFHQIEHELAEISSRNQLAEWVTKFTTFIQTAGVSTVPSLLDKLKVPWWDSTLEIQRKKTRALRARFLRCRQPRERLLRRMIYKKEQAYYKYLIKSKSRACFNELCLQLTKQNPFQLPYKLAAQKLRSPTLLQRVKDSNF</sequence>
<dbReference type="Gene3D" id="3.60.10.10">
    <property type="entry name" value="Endonuclease/exonuclease/phosphatase"/>
    <property type="match status" value="1"/>
</dbReference>
<organism evidence="2 3">
    <name type="scientific">Araneus ventricosus</name>
    <name type="common">Orbweaver spider</name>
    <name type="synonym">Epeira ventricosa</name>
    <dbReference type="NCBI Taxonomy" id="182803"/>
    <lineage>
        <taxon>Eukaryota</taxon>
        <taxon>Metazoa</taxon>
        <taxon>Ecdysozoa</taxon>
        <taxon>Arthropoda</taxon>
        <taxon>Chelicerata</taxon>
        <taxon>Arachnida</taxon>
        <taxon>Araneae</taxon>
        <taxon>Araneomorphae</taxon>
        <taxon>Entelegynae</taxon>
        <taxon>Araneoidea</taxon>
        <taxon>Araneidae</taxon>
        <taxon>Araneus</taxon>
    </lineage>
</organism>
<dbReference type="InterPro" id="IPR005135">
    <property type="entry name" value="Endo/exonuclease/phosphatase"/>
</dbReference>
<dbReference type="PANTHER" id="PTHR33273">
    <property type="entry name" value="DOMAIN-CONTAINING PROTEIN, PUTATIVE-RELATED"/>
    <property type="match status" value="1"/>
</dbReference>
<dbReference type="OrthoDB" id="6437038at2759"/>
<proteinExistence type="predicted"/>
<dbReference type="InterPro" id="IPR036691">
    <property type="entry name" value="Endo/exonu/phosph_ase_sf"/>
</dbReference>
<comment type="caution">
    <text evidence="2">The sequence shown here is derived from an EMBL/GenBank/DDBJ whole genome shotgun (WGS) entry which is preliminary data.</text>
</comment>
<dbReference type="Pfam" id="PF14529">
    <property type="entry name" value="Exo_endo_phos_2"/>
    <property type="match status" value="1"/>
</dbReference>
<dbReference type="EMBL" id="BGPR01000128">
    <property type="protein sequence ID" value="GBL97207.1"/>
    <property type="molecule type" value="Genomic_DNA"/>
</dbReference>
<gene>
    <name evidence="2" type="ORF">AVEN_84918_1</name>
</gene>
<dbReference type="Proteomes" id="UP000499080">
    <property type="component" value="Unassembled WGS sequence"/>
</dbReference>
<dbReference type="PANTHER" id="PTHR33273:SF4">
    <property type="entry name" value="ENDONUCLEASE_EXONUCLEASE_PHOSPHATASE DOMAIN-CONTAINING PROTEIN"/>
    <property type="match status" value="1"/>
</dbReference>
<evidence type="ECO:0000313" key="3">
    <source>
        <dbReference type="Proteomes" id="UP000499080"/>
    </source>
</evidence>
<dbReference type="GO" id="GO:0003824">
    <property type="term" value="F:catalytic activity"/>
    <property type="evidence" value="ECO:0007669"/>
    <property type="project" value="InterPro"/>
</dbReference>
<name>A0A4Y2C0C4_ARAVE</name>
<keyword evidence="3" id="KW-1185">Reference proteome</keyword>
<evidence type="ECO:0000259" key="1">
    <source>
        <dbReference type="Pfam" id="PF14529"/>
    </source>
</evidence>